<keyword evidence="10" id="KW-1185">Reference proteome</keyword>
<feature type="transmembrane region" description="Helical" evidence="7">
    <location>
        <begin position="129"/>
        <end position="148"/>
    </location>
</feature>
<keyword evidence="5 7" id="KW-1133">Transmembrane helix</keyword>
<evidence type="ECO:0000256" key="3">
    <source>
        <dbReference type="ARBA" id="ARBA00022475"/>
    </source>
</evidence>
<evidence type="ECO:0000256" key="1">
    <source>
        <dbReference type="ARBA" id="ARBA00004651"/>
    </source>
</evidence>
<feature type="transmembrane region" description="Helical" evidence="7">
    <location>
        <begin position="186"/>
        <end position="204"/>
    </location>
</feature>
<dbReference type="EMBL" id="VUMT01000006">
    <property type="protein sequence ID" value="MSS63404.1"/>
    <property type="molecule type" value="Genomic_DNA"/>
</dbReference>
<dbReference type="PANTHER" id="PTHR30506">
    <property type="entry name" value="INNER MEMBRANE PROTEIN"/>
    <property type="match status" value="1"/>
</dbReference>
<comment type="subcellular location">
    <subcellularLocation>
        <location evidence="1">Cell membrane</location>
        <topology evidence="1">Multi-pass membrane protein</topology>
    </subcellularLocation>
</comment>
<comment type="caution">
    <text evidence="9">The sequence shown here is derived from an EMBL/GenBank/DDBJ whole genome shotgun (WGS) entry which is preliminary data.</text>
</comment>
<gene>
    <name evidence="9" type="ORF">FYJ58_05870</name>
</gene>
<name>A0A6L5XXP5_9FIRM</name>
<evidence type="ECO:0000313" key="9">
    <source>
        <dbReference type="EMBL" id="MSS63404.1"/>
    </source>
</evidence>
<feature type="transmembrane region" description="Helical" evidence="7">
    <location>
        <begin position="105"/>
        <end position="123"/>
    </location>
</feature>
<evidence type="ECO:0000256" key="7">
    <source>
        <dbReference type="SAM" id="Phobius"/>
    </source>
</evidence>
<organism evidence="9 10">
    <name type="scientific">Velocimicrobium porci</name>
    <dbReference type="NCBI Taxonomy" id="2606634"/>
    <lineage>
        <taxon>Bacteria</taxon>
        <taxon>Bacillati</taxon>
        <taxon>Bacillota</taxon>
        <taxon>Clostridia</taxon>
        <taxon>Lachnospirales</taxon>
        <taxon>Lachnospiraceae</taxon>
        <taxon>Velocimicrobium</taxon>
    </lineage>
</organism>
<dbReference type="RefSeq" id="WP_154518672.1">
    <property type="nucleotide sequence ID" value="NZ_VUMT01000006.1"/>
</dbReference>
<reference evidence="9 10" key="1">
    <citation type="submission" date="2019-08" db="EMBL/GenBank/DDBJ databases">
        <title>In-depth cultivation of the pig gut microbiome towards novel bacterial diversity and tailored functional studies.</title>
        <authorList>
            <person name="Wylensek D."/>
            <person name="Hitch T.C.A."/>
            <person name="Clavel T."/>
        </authorList>
    </citation>
    <scope>NUCLEOTIDE SEQUENCE [LARGE SCALE GENOMIC DNA]</scope>
    <source>
        <strain evidence="9 10">WCA-693-APC-MOT-I</strain>
    </source>
</reference>
<evidence type="ECO:0000256" key="4">
    <source>
        <dbReference type="ARBA" id="ARBA00022692"/>
    </source>
</evidence>
<dbReference type="Pfam" id="PF03458">
    <property type="entry name" value="Gly_transporter"/>
    <property type="match status" value="2"/>
</dbReference>
<dbReference type="PANTHER" id="PTHR30506:SF3">
    <property type="entry name" value="UPF0126 INNER MEMBRANE PROTEIN YADS-RELATED"/>
    <property type="match status" value="1"/>
</dbReference>
<dbReference type="InterPro" id="IPR005115">
    <property type="entry name" value="Gly_transporter"/>
</dbReference>
<dbReference type="AlphaFoldDB" id="A0A6L5XXP5"/>
<feature type="transmembrane region" description="Helical" evidence="7">
    <location>
        <begin position="160"/>
        <end position="180"/>
    </location>
</feature>
<proteinExistence type="inferred from homology"/>
<feature type="transmembrane region" description="Helical" evidence="7">
    <location>
        <begin position="67"/>
        <end position="85"/>
    </location>
</feature>
<feature type="transmembrane region" description="Helical" evidence="7">
    <location>
        <begin position="35"/>
        <end position="55"/>
    </location>
</feature>
<accession>A0A6L5XXP5</accession>
<feature type="domain" description="Glycine transporter" evidence="8">
    <location>
        <begin position="10"/>
        <end position="83"/>
    </location>
</feature>
<dbReference type="Proteomes" id="UP000482209">
    <property type="component" value="Unassembled WGS sequence"/>
</dbReference>
<evidence type="ECO:0000256" key="2">
    <source>
        <dbReference type="ARBA" id="ARBA00008193"/>
    </source>
</evidence>
<evidence type="ECO:0000313" key="10">
    <source>
        <dbReference type="Proteomes" id="UP000482209"/>
    </source>
</evidence>
<evidence type="ECO:0000256" key="6">
    <source>
        <dbReference type="ARBA" id="ARBA00023136"/>
    </source>
</evidence>
<keyword evidence="6 7" id="KW-0472">Membrane</keyword>
<sequence length="214" mass="23436">MEYSEVITFVLEIVGTIAFASSGAMVGIERNMDVFGVNVLGIATAVGGGMIRDLILGIAPPNMFRNPVYALVSIVTCCCLFFIVFMNEKFLSSRFRTTYDRIMMMFDAIGLGIFTAVGVNTAIKAGFANQTFLLIFVGMITGVGGGLLRDVMAGVTPYILVKHIYACASMVGAIICVILYREFGEIPAMFLSAFVVMLIRFLAAKYRWNLPRIR</sequence>
<comment type="similarity">
    <text evidence="2">Belongs to the UPF0126 family.</text>
</comment>
<evidence type="ECO:0000259" key="8">
    <source>
        <dbReference type="Pfam" id="PF03458"/>
    </source>
</evidence>
<dbReference type="GO" id="GO:0005886">
    <property type="term" value="C:plasma membrane"/>
    <property type="evidence" value="ECO:0007669"/>
    <property type="project" value="UniProtKB-SubCell"/>
</dbReference>
<protein>
    <submittedName>
        <fullName evidence="9">Trimeric intracellular cation channel family protein</fullName>
    </submittedName>
</protein>
<feature type="transmembrane region" description="Helical" evidence="7">
    <location>
        <begin position="6"/>
        <end position="28"/>
    </location>
</feature>
<keyword evidence="3" id="KW-1003">Cell membrane</keyword>
<keyword evidence="4 7" id="KW-0812">Transmembrane</keyword>
<feature type="domain" description="Glycine transporter" evidence="8">
    <location>
        <begin position="105"/>
        <end position="180"/>
    </location>
</feature>
<evidence type="ECO:0000256" key="5">
    <source>
        <dbReference type="ARBA" id="ARBA00022989"/>
    </source>
</evidence>